<name>A0A2N3VLQ0_9NOCA</name>
<dbReference type="EMBL" id="PJMW01000002">
    <property type="protein sequence ID" value="PKV82557.1"/>
    <property type="molecule type" value="Genomic_DNA"/>
</dbReference>
<evidence type="ECO:0000313" key="3">
    <source>
        <dbReference type="Proteomes" id="UP000233766"/>
    </source>
</evidence>
<comment type="caution">
    <text evidence="2">The sequence shown here is derived from an EMBL/GenBank/DDBJ whole genome shotgun (WGS) entry which is preliminary data.</text>
</comment>
<proteinExistence type="predicted"/>
<accession>A0A2N3VLQ0</accession>
<evidence type="ECO:0000313" key="2">
    <source>
        <dbReference type="EMBL" id="PKV82557.1"/>
    </source>
</evidence>
<reference evidence="2 3" key="1">
    <citation type="submission" date="2017-12" db="EMBL/GenBank/DDBJ databases">
        <title>Sequencing the genomes of 1000 Actinobacteria strains.</title>
        <authorList>
            <person name="Klenk H.-P."/>
        </authorList>
    </citation>
    <scope>NUCLEOTIDE SEQUENCE [LARGE SCALE GENOMIC DNA]</scope>
    <source>
        <strain evidence="2 3">DSM 44489</strain>
    </source>
</reference>
<dbReference type="AlphaFoldDB" id="A0A2N3VLQ0"/>
<gene>
    <name evidence="2" type="ORF">ATK86_7047</name>
</gene>
<protein>
    <submittedName>
        <fullName evidence="2">Uncharacterized protein</fullName>
    </submittedName>
</protein>
<sequence>MTRKNNGRKPGTGKTNSTPRAMFEEQIPDAEIEIRVVDGAEGETLALLQARVLWEVTRWQMGQNNSANGQQEAA</sequence>
<keyword evidence="3" id="KW-1185">Reference proteome</keyword>
<dbReference type="Proteomes" id="UP000233766">
    <property type="component" value="Unassembled WGS sequence"/>
</dbReference>
<evidence type="ECO:0000256" key="1">
    <source>
        <dbReference type="SAM" id="MobiDB-lite"/>
    </source>
</evidence>
<feature type="region of interest" description="Disordered" evidence="1">
    <location>
        <begin position="1"/>
        <end position="23"/>
    </location>
</feature>
<organism evidence="2 3">
    <name type="scientific">Nocardia fluminea</name>
    <dbReference type="NCBI Taxonomy" id="134984"/>
    <lineage>
        <taxon>Bacteria</taxon>
        <taxon>Bacillati</taxon>
        <taxon>Actinomycetota</taxon>
        <taxon>Actinomycetes</taxon>
        <taxon>Mycobacteriales</taxon>
        <taxon>Nocardiaceae</taxon>
        <taxon>Nocardia</taxon>
    </lineage>
</organism>